<evidence type="ECO:0000256" key="10">
    <source>
        <dbReference type="ARBA" id="ARBA00022958"/>
    </source>
</evidence>
<dbReference type="GO" id="GO:0046872">
    <property type="term" value="F:metal ion binding"/>
    <property type="evidence" value="ECO:0007669"/>
    <property type="project" value="UniProtKB-KW"/>
</dbReference>
<feature type="active site" description="Proton acceptor" evidence="12">
    <location>
        <position position="238"/>
    </location>
</feature>
<dbReference type="PRINTS" id="PR00990">
    <property type="entry name" value="RIBOKINASE"/>
</dbReference>
<feature type="binding site" evidence="12">
    <location>
        <begin position="237"/>
        <end position="238"/>
    </location>
    <ligand>
        <name>ATP</name>
        <dbReference type="ChEBI" id="CHEBI:30616"/>
    </ligand>
</feature>
<protein>
    <recommendedName>
        <fullName evidence="3 12">Ribokinase</fullName>
        <shortName evidence="12">RK</shortName>
        <ecNumber evidence="2 12">2.7.1.15</ecNumber>
    </recommendedName>
</protein>
<accession>D6XZQ7</accession>
<dbReference type="HOGENOM" id="CLU_027634_2_2_9"/>
<comment type="caution">
    <text evidence="12">Lacks conserved residue(s) required for the propagation of feature annotation.</text>
</comment>
<comment type="cofactor">
    <cofactor evidence="12">
        <name>Mg(2+)</name>
        <dbReference type="ChEBI" id="CHEBI:18420"/>
    </cofactor>
    <text evidence="12">Requires a divalent cation, most likely magnesium in vivo, as an electrophilic catalyst to aid phosphoryl group transfer. It is the chelate of the metal and the nucleotide that is the actual substrate.</text>
</comment>
<feature type="binding site" evidence="12">
    <location>
        <position position="234"/>
    </location>
    <ligand>
        <name>K(+)</name>
        <dbReference type="ChEBI" id="CHEBI:29103"/>
    </ligand>
</feature>
<keyword evidence="9 12" id="KW-0460">Magnesium</keyword>
<evidence type="ECO:0000313" key="15">
    <source>
        <dbReference type="Proteomes" id="UP000000271"/>
    </source>
</evidence>
<dbReference type="GO" id="GO:0004747">
    <property type="term" value="F:ribokinase activity"/>
    <property type="evidence" value="ECO:0007669"/>
    <property type="project" value="UniProtKB-UniRule"/>
</dbReference>
<dbReference type="InterPro" id="IPR011877">
    <property type="entry name" value="Ribokinase"/>
</dbReference>
<dbReference type="InterPro" id="IPR002173">
    <property type="entry name" value="Carboh/pur_kinase_PfkB_CS"/>
</dbReference>
<dbReference type="CDD" id="cd01174">
    <property type="entry name" value="ribokinase"/>
    <property type="match status" value="1"/>
</dbReference>
<dbReference type="Gene3D" id="3.40.1190.20">
    <property type="match status" value="1"/>
</dbReference>
<feature type="binding site" evidence="12">
    <location>
        <begin position="206"/>
        <end position="211"/>
    </location>
    <ligand>
        <name>ATP</name>
        <dbReference type="ChEBI" id="CHEBI:30616"/>
    </ligand>
</feature>
<evidence type="ECO:0000256" key="1">
    <source>
        <dbReference type="ARBA" id="ARBA00005380"/>
    </source>
</evidence>
<comment type="subunit">
    <text evidence="12">Homodimer.</text>
</comment>
<keyword evidence="10 12" id="KW-0630">Potassium</keyword>
<evidence type="ECO:0000256" key="6">
    <source>
        <dbReference type="ARBA" id="ARBA00022741"/>
    </source>
</evidence>
<reference evidence="14" key="1">
    <citation type="submission" date="2009-10" db="EMBL/GenBank/DDBJ databases">
        <title>Complete sequence of Bacillus selenitireducens MLS10.</title>
        <authorList>
            <consortium name="US DOE Joint Genome Institute"/>
            <person name="Lucas S."/>
            <person name="Copeland A."/>
            <person name="Lapidus A."/>
            <person name="Glavina del Rio T."/>
            <person name="Dalin E."/>
            <person name="Tice H."/>
            <person name="Bruce D."/>
            <person name="Goodwin L."/>
            <person name="Pitluck S."/>
            <person name="Sims D."/>
            <person name="Brettin T."/>
            <person name="Detter J.C."/>
            <person name="Han C."/>
            <person name="Larimer F."/>
            <person name="Land M."/>
            <person name="Hauser L."/>
            <person name="Kyrpides N."/>
            <person name="Ovchinnikova G."/>
            <person name="Stolz J."/>
        </authorList>
    </citation>
    <scope>NUCLEOTIDE SEQUENCE [LARGE SCALE GENOMIC DNA]</scope>
    <source>
        <strain evidence="14">MLS10</strain>
    </source>
</reference>
<comment type="similarity">
    <text evidence="12">Belongs to the carbohydrate kinase PfkB family. Ribokinase subfamily.</text>
</comment>
<feature type="binding site" evidence="12">
    <location>
        <position position="273"/>
    </location>
    <ligand>
        <name>K(+)</name>
        <dbReference type="ChEBI" id="CHEBI:29103"/>
    </ligand>
</feature>
<dbReference type="InterPro" id="IPR029056">
    <property type="entry name" value="Ribokinase-like"/>
</dbReference>
<dbReference type="InterPro" id="IPR011611">
    <property type="entry name" value="PfkB_dom"/>
</dbReference>
<feature type="binding site" evidence="12">
    <location>
        <position position="232"/>
    </location>
    <ligand>
        <name>K(+)</name>
        <dbReference type="ChEBI" id="CHEBI:29103"/>
    </ligand>
</feature>
<feature type="binding site" evidence="12">
    <location>
        <position position="238"/>
    </location>
    <ligand>
        <name>substrate</name>
    </ligand>
</feature>
<comment type="pathway">
    <text evidence="12">Carbohydrate metabolism; D-ribose degradation; D-ribose 5-phosphate from beta-D-ribopyranose: step 2/2.</text>
</comment>
<dbReference type="EC" id="2.7.1.15" evidence="2 12"/>
<dbReference type="OrthoDB" id="9775849at2"/>
<evidence type="ECO:0000256" key="3">
    <source>
        <dbReference type="ARBA" id="ARBA00016943"/>
    </source>
</evidence>
<dbReference type="SUPFAM" id="SSF53613">
    <property type="entry name" value="Ribokinase-like"/>
    <property type="match status" value="1"/>
</dbReference>
<sequence>MKVPKITVVGSINMDMVIQTDRAPEQGETVLGRGFQMIPGGKGANQAVAAARLGADVTMIGAVGDDPFADVLLSHLRKEGLRVDDVEPVTGCATGVASIVLSEGDNRIIVAPGANAELSKAQIDRVKPTLQDSDLVVMQLEIPLEIVECVTGYCSEHGVPVLLNPAPAMALSEKLLGQISYLTPNESEEQALRPYATLSDEQWIVTMGSRGVRFMENGEERTVGGYATEVVDTTGAGDTFNGALATELAKGSPLKEAIEFANAAAALSITRLGAQTGMPKAEDVHAFMKKMR</sequence>
<keyword evidence="7 12" id="KW-0418">Kinase</keyword>
<dbReference type="Proteomes" id="UP000000271">
    <property type="component" value="Chromosome"/>
</dbReference>
<evidence type="ECO:0000259" key="13">
    <source>
        <dbReference type="Pfam" id="PF00294"/>
    </source>
</evidence>
<dbReference type="GO" id="GO:0005524">
    <property type="term" value="F:ATP binding"/>
    <property type="evidence" value="ECO:0007669"/>
    <property type="project" value="UniProtKB-UniRule"/>
</dbReference>
<keyword evidence="12" id="KW-0963">Cytoplasm</keyword>
<dbReference type="HAMAP" id="MF_01987">
    <property type="entry name" value="Ribokinase"/>
    <property type="match status" value="1"/>
</dbReference>
<dbReference type="KEGG" id="bse:Bsel_0908"/>
<evidence type="ECO:0000256" key="7">
    <source>
        <dbReference type="ARBA" id="ARBA00022777"/>
    </source>
</evidence>
<dbReference type="PROSITE" id="PS00584">
    <property type="entry name" value="PFKB_KINASES_2"/>
    <property type="match status" value="1"/>
</dbReference>
<evidence type="ECO:0000256" key="2">
    <source>
        <dbReference type="ARBA" id="ARBA00012035"/>
    </source>
</evidence>
<feature type="binding site" evidence="12">
    <location>
        <begin position="13"/>
        <end position="15"/>
    </location>
    <ligand>
        <name>substrate</name>
    </ligand>
</feature>
<proteinExistence type="inferred from homology"/>
<evidence type="ECO:0000313" key="14">
    <source>
        <dbReference type="EMBL" id="ADH98431.1"/>
    </source>
</evidence>
<feature type="binding site" evidence="12">
    <location>
        <position position="268"/>
    </location>
    <ligand>
        <name>K(+)</name>
        <dbReference type="ChEBI" id="CHEBI:29103"/>
    </ligand>
</feature>
<comment type="similarity">
    <text evidence="1">Belongs to the carbohydrate kinase pfkB family.</text>
</comment>
<dbReference type="STRING" id="439292.Bsel_0908"/>
<organism evidence="14 15">
    <name type="scientific">Bacillus selenitireducens (strain ATCC 700615 / DSM 15326 / MLS10)</name>
    <dbReference type="NCBI Taxonomy" id="439292"/>
    <lineage>
        <taxon>Bacteria</taxon>
        <taxon>Bacillati</taxon>
        <taxon>Bacillota</taxon>
        <taxon>Bacilli</taxon>
        <taxon>Bacillales</taxon>
        <taxon>Bacillaceae</taxon>
        <taxon>Salisediminibacterium</taxon>
    </lineage>
</organism>
<dbReference type="EMBL" id="CP001791">
    <property type="protein sequence ID" value="ADH98431.1"/>
    <property type="molecule type" value="Genomic_DNA"/>
</dbReference>
<keyword evidence="5 12" id="KW-0479">Metal-binding</keyword>
<dbReference type="UniPathway" id="UPA00916">
    <property type="reaction ID" value="UER00889"/>
</dbReference>
<evidence type="ECO:0000256" key="11">
    <source>
        <dbReference type="ARBA" id="ARBA00023277"/>
    </source>
</evidence>
<comment type="subcellular location">
    <subcellularLocation>
        <location evidence="12">Cytoplasm</location>
    </subcellularLocation>
</comment>
<dbReference type="InterPro" id="IPR002139">
    <property type="entry name" value="Ribo/fructo_kinase"/>
</dbReference>
<feature type="binding site" evidence="12">
    <location>
        <begin position="41"/>
        <end position="45"/>
    </location>
    <ligand>
        <name>substrate</name>
    </ligand>
</feature>
<feature type="binding site" evidence="12">
    <location>
        <position position="141"/>
    </location>
    <ligand>
        <name>substrate</name>
    </ligand>
</feature>
<feature type="binding site" evidence="12">
    <location>
        <position position="271"/>
    </location>
    <ligand>
        <name>K(+)</name>
        <dbReference type="ChEBI" id="CHEBI:29103"/>
    </ligand>
</feature>
<gene>
    <name evidence="12" type="primary">rbsK</name>
    <name evidence="14" type="ordered locus">Bsel_0908</name>
</gene>
<dbReference type="PANTHER" id="PTHR10584:SF166">
    <property type="entry name" value="RIBOKINASE"/>
    <property type="match status" value="1"/>
</dbReference>
<dbReference type="Pfam" id="PF00294">
    <property type="entry name" value="PfkB"/>
    <property type="match status" value="1"/>
</dbReference>
<feature type="binding site" evidence="12">
    <location>
        <position position="262"/>
    </location>
    <ligand>
        <name>ATP</name>
        <dbReference type="ChEBI" id="CHEBI:30616"/>
    </ligand>
</feature>
<keyword evidence="11 12" id="KW-0119">Carbohydrate metabolism</keyword>
<name>D6XZQ7_BACIE</name>
<dbReference type="RefSeq" id="WP_013171856.1">
    <property type="nucleotide sequence ID" value="NC_014219.1"/>
</dbReference>
<dbReference type="NCBIfam" id="TIGR02152">
    <property type="entry name" value="D_ribokin_bact"/>
    <property type="match status" value="1"/>
</dbReference>
<evidence type="ECO:0000256" key="8">
    <source>
        <dbReference type="ARBA" id="ARBA00022840"/>
    </source>
</evidence>
<keyword evidence="15" id="KW-1185">Reference proteome</keyword>
<comment type="catalytic activity">
    <reaction evidence="12">
        <text>D-ribose + ATP = D-ribose 5-phosphate + ADP + H(+)</text>
        <dbReference type="Rhea" id="RHEA:13697"/>
        <dbReference type="ChEBI" id="CHEBI:15378"/>
        <dbReference type="ChEBI" id="CHEBI:30616"/>
        <dbReference type="ChEBI" id="CHEBI:47013"/>
        <dbReference type="ChEBI" id="CHEBI:78346"/>
        <dbReference type="ChEBI" id="CHEBI:456216"/>
        <dbReference type="EC" id="2.7.1.15"/>
    </reaction>
</comment>
<dbReference type="PANTHER" id="PTHR10584">
    <property type="entry name" value="SUGAR KINASE"/>
    <property type="match status" value="1"/>
</dbReference>
<keyword evidence="4 12" id="KW-0808">Transferase</keyword>
<keyword evidence="6 12" id="KW-0547">Nucleotide-binding</keyword>
<dbReference type="GO" id="GO:0019303">
    <property type="term" value="P:D-ribose catabolic process"/>
    <property type="evidence" value="ECO:0007669"/>
    <property type="project" value="UniProtKB-UniRule"/>
</dbReference>
<dbReference type="eggNOG" id="COG0524">
    <property type="taxonomic scope" value="Bacteria"/>
</dbReference>
<dbReference type="GO" id="GO:0005829">
    <property type="term" value="C:cytosol"/>
    <property type="evidence" value="ECO:0007669"/>
    <property type="project" value="TreeGrafter"/>
</dbReference>
<evidence type="ECO:0000256" key="5">
    <source>
        <dbReference type="ARBA" id="ARBA00022723"/>
    </source>
</evidence>
<evidence type="ECO:0000256" key="9">
    <source>
        <dbReference type="ARBA" id="ARBA00022842"/>
    </source>
</evidence>
<dbReference type="AlphaFoldDB" id="D6XZQ7"/>
<comment type="activity regulation">
    <text evidence="12">Activated by a monovalent cation that binds near, but not in, the active site. The most likely occupant of the site in vivo is potassium. Ion binding induces a conformational change that may alter substrate affinity.</text>
</comment>
<feature type="domain" description="Carbohydrate kinase PfkB" evidence="13">
    <location>
        <begin position="5"/>
        <end position="280"/>
    </location>
</feature>
<evidence type="ECO:0000256" key="4">
    <source>
        <dbReference type="ARBA" id="ARBA00022679"/>
    </source>
</evidence>
<keyword evidence="8 12" id="KW-0067">ATP-binding</keyword>
<evidence type="ECO:0000256" key="12">
    <source>
        <dbReference type="HAMAP-Rule" id="MF_01987"/>
    </source>
</evidence>
<feature type="binding site" evidence="12">
    <location>
        <position position="185"/>
    </location>
    <ligand>
        <name>ATP</name>
        <dbReference type="ChEBI" id="CHEBI:30616"/>
    </ligand>
</feature>
<comment type="function">
    <text evidence="12">Catalyzes the phosphorylation of ribose at O-5 in a reaction requiring ATP and magnesium. The resulting D-ribose-5-phosphate can then be used either for sythesis of nucleotides, histidine, and tryptophan, or as a component of the pentose phosphate pathway.</text>
</comment>